<evidence type="ECO:0000313" key="2">
    <source>
        <dbReference type="RefSeq" id="XP_029655000.1"/>
    </source>
</evidence>
<name>A0A6P7TYJ3_9MOLL</name>
<dbReference type="RefSeq" id="XP_029655000.1">
    <property type="nucleotide sequence ID" value="XM_029799140.1"/>
</dbReference>
<dbReference type="AlphaFoldDB" id="A0A6P7TYJ3"/>
<organism evidence="1 2">
    <name type="scientific">Octopus sinensis</name>
    <name type="common">East Asian common octopus</name>
    <dbReference type="NCBI Taxonomy" id="2607531"/>
    <lineage>
        <taxon>Eukaryota</taxon>
        <taxon>Metazoa</taxon>
        <taxon>Spiralia</taxon>
        <taxon>Lophotrochozoa</taxon>
        <taxon>Mollusca</taxon>
        <taxon>Cephalopoda</taxon>
        <taxon>Coleoidea</taxon>
        <taxon>Octopodiformes</taxon>
        <taxon>Octopoda</taxon>
        <taxon>Incirrata</taxon>
        <taxon>Octopodidae</taxon>
        <taxon>Octopus</taxon>
    </lineage>
</organism>
<keyword evidence="1" id="KW-1185">Reference proteome</keyword>
<protein>
    <submittedName>
        <fullName evidence="2">Uncharacterized protein LOC115228578</fullName>
    </submittedName>
</protein>
<gene>
    <name evidence="2" type="primary">LOC115228578</name>
</gene>
<dbReference type="PANTHER" id="PTHR35450">
    <property type="entry name" value="REVERSE TRANSCRIPTASE DOMAIN-CONTAINING PROTEIN"/>
    <property type="match status" value="1"/>
</dbReference>
<accession>A0A6P7TYJ3</accession>
<reference evidence="2" key="1">
    <citation type="submission" date="2025-08" db="UniProtKB">
        <authorList>
            <consortium name="RefSeq"/>
        </authorList>
    </citation>
    <scope>IDENTIFICATION</scope>
</reference>
<dbReference type="KEGG" id="osn:115228578"/>
<dbReference type="Proteomes" id="UP000515154">
    <property type="component" value="Unplaced"/>
</dbReference>
<sequence length="172" mass="19976">MFFADIGLERNLEKSATNCTTLANKETILDGIDGYQYLGVLENKSNKIMKNEMIEKISAEIKARIKRLTSTKLNAVNLFKALNEHALSLYNYYIGLIDIEPDDFEVIDREIRLQLNSYHIHLRPANCQRLYLPRTYLGRGLESISMKSERMLLEFYTDIKRKSVCCLSEKGW</sequence>
<evidence type="ECO:0000313" key="1">
    <source>
        <dbReference type="Proteomes" id="UP000515154"/>
    </source>
</evidence>
<proteinExistence type="predicted"/>
<dbReference type="PANTHER" id="PTHR35450:SF2">
    <property type="entry name" value="REVERSE TRANSCRIPTASE DOMAIN-CONTAINING PROTEIN"/>
    <property type="match status" value="1"/>
</dbReference>